<feature type="compositionally biased region" description="Basic and acidic residues" evidence="2">
    <location>
        <begin position="26"/>
        <end position="54"/>
    </location>
</feature>
<sequence>MDDMLAYTLDEPYATAANKGYRVRRRAEDVESARRRTKDVEFKGRQAKDIEFGGRRKMSSPQSGGRKMSSSKGGRLRISSSEAGGGCRVRKQAEDIEFRRRRADVGRRTKDIESESRRKISSPQGGGGKMSRLKGGQLRMSSPQGDKLRISNPEAGGRCRVHKSGGRKISRLEGGGQRMFSPEGGGRRAEDVGSTRRRVKDIGSAGRQAKDVAFNKRRIEDIAFKGRRTKDIAFGRRRQRMSVRRRTEDIESAERQAEDIECEGRRAKDIASAKQQSRNIITKEKKFNVQTLERCPVIYDARYTILTIIITTITTTTITITIITTIPPPPLPLQSIFKDSISRRYQSITMQPRYIASLKQSIIILTTITTIPPPQSTSPETANCQMQRKDRLAHRTKRPVAAIMLPSQIYIFLLFCSISLFTRTVSSQQATHHYANTPFPRPPANYHLPPVSIHTFALDFETLVSTYLDTFNTTLQQCRAAPYIFHDGGTIFAHLLPFYNSFSPPFLELLTSAFRSINSNISSIAYNASTIQTAHLSALASLVDMLTEAENSLSQLADATDARSPASYQWFTKAFKPVPSPTGIFLRLAARLPASIDLAIRGISPQTLAHFATIEDLLSEIGLRQHFSPRALPRKPDVDKQVQVDFHLFPLSRVSRLNATAAEQLAAMNEEEKRAVLHELRQSVKWERFNDGKPITSPPPALSPPSLPALVAALFRFFNPFAWLPSTSTASDPHTAEPPSRPQPTRTPYMISALNKSFARLTVVLMQGVALRTAKSDLQDLRHAAVMLTHTFSQCRSPPSSSNPDIGSGDGEKSGGSGGKQQQQQTKDLEAALAKELLALQVGILGRLRGRAEGMKGEMERKGYEDGNGNKDEEKKVVAQIRD</sequence>
<feature type="region of interest" description="Disordered" evidence="2">
    <location>
        <begin position="23"/>
        <end position="197"/>
    </location>
</feature>
<evidence type="ECO:0000313" key="4">
    <source>
        <dbReference type="Proteomes" id="UP000006753"/>
    </source>
</evidence>
<proteinExistence type="predicted"/>
<accession>K1WH81</accession>
<feature type="compositionally biased region" description="Basic and acidic residues" evidence="2">
    <location>
        <begin position="91"/>
        <end position="118"/>
    </location>
</feature>
<evidence type="ECO:0000313" key="3">
    <source>
        <dbReference type="EMBL" id="EKD12136.1"/>
    </source>
</evidence>
<dbReference type="InParanoid" id="K1WH81"/>
<organism evidence="3 4">
    <name type="scientific">Marssonina brunnea f. sp. multigermtubi (strain MB_m1)</name>
    <name type="common">Marssonina leaf spot fungus</name>
    <dbReference type="NCBI Taxonomy" id="1072389"/>
    <lineage>
        <taxon>Eukaryota</taxon>
        <taxon>Fungi</taxon>
        <taxon>Dikarya</taxon>
        <taxon>Ascomycota</taxon>
        <taxon>Pezizomycotina</taxon>
        <taxon>Leotiomycetes</taxon>
        <taxon>Helotiales</taxon>
        <taxon>Drepanopezizaceae</taxon>
        <taxon>Drepanopeziza</taxon>
    </lineage>
</organism>
<feature type="region of interest" description="Disordered" evidence="2">
    <location>
        <begin position="851"/>
        <end position="883"/>
    </location>
</feature>
<keyword evidence="1" id="KW-0175">Coiled coil</keyword>
<feature type="compositionally biased region" description="Polar residues" evidence="2">
    <location>
        <begin position="792"/>
        <end position="805"/>
    </location>
</feature>
<dbReference type="Proteomes" id="UP000006753">
    <property type="component" value="Unassembled WGS sequence"/>
</dbReference>
<dbReference type="EMBL" id="JH921463">
    <property type="protein sequence ID" value="EKD12136.1"/>
    <property type="molecule type" value="Genomic_DNA"/>
</dbReference>
<reference evidence="3 4" key="1">
    <citation type="journal article" date="2012" name="BMC Genomics">
        <title>Sequencing the genome of Marssonina brunnea reveals fungus-poplar co-evolution.</title>
        <authorList>
            <person name="Zhu S."/>
            <person name="Cao Y.-Z."/>
            <person name="Jiang C."/>
            <person name="Tan B.-Y."/>
            <person name="Wang Z."/>
            <person name="Feng S."/>
            <person name="Zhang L."/>
            <person name="Su X.-H."/>
            <person name="Brejova B."/>
            <person name="Vinar T."/>
            <person name="Xu M."/>
            <person name="Wang M.-X."/>
            <person name="Zhang S.-G."/>
            <person name="Huang M.-R."/>
            <person name="Wu R."/>
            <person name="Zhou Y."/>
        </authorList>
    </citation>
    <scope>NUCLEOTIDE SEQUENCE [LARGE SCALE GENOMIC DNA]</scope>
    <source>
        <strain evidence="3 4">MB_m1</strain>
    </source>
</reference>
<feature type="compositionally biased region" description="Basic and acidic residues" evidence="2">
    <location>
        <begin position="185"/>
        <end position="194"/>
    </location>
</feature>
<feature type="compositionally biased region" description="Low complexity" evidence="2">
    <location>
        <begin position="820"/>
        <end position="829"/>
    </location>
</feature>
<feature type="compositionally biased region" description="Basic residues" evidence="2">
    <location>
        <begin position="159"/>
        <end position="169"/>
    </location>
</feature>
<dbReference type="KEGG" id="mbe:MBM_09716"/>
<dbReference type="OrthoDB" id="10665205at2759"/>
<gene>
    <name evidence="3" type="ORF">MBM_09716</name>
</gene>
<feature type="region of interest" description="Disordered" evidence="2">
    <location>
        <begin position="728"/>
        <end position="748"/>
    </location>
</feature>
<keyword evidence="4" id="KW-1185">Reference proteome</keyword>
<dbReference type="HOGENOM" id="CLU_326270_0_0_1"/>
<name>K1WH81_MARBU</name>
<dbReference type="AlphaFoldDB" id="K1WH81"/>
<feature type="coiled-coil region" evidence="1">
    <location>
        <begin position="243"/>
        <end position="270"/>
    </location>
</feature>
<protein>
    <submittedName>
        <fullName evidence="3">Kinetoplast DNA-associated protein</fullName>
    </submittedName>
</protein>
<feature type="compositionally biased region" description="Low complexity" evidence="2">
    <location>
        <begin position="63"/>
        <end position="73"/>
    </location>
</feature>
<evidence type="ECO:0000256" key="1">
    <source>
        <dbReference type="SAM" id="Coils"/>
    </source>
</evidence>
<feature type="region of interest" description="Disordered" evidence="2">
    <location>
        <begin position="792"/>
        <end position="829"/>
    </location>
</feature>
<evidence type="ECO:0000256" key="2">
    <source>
        <dbReference type="SAM" id="MobiDB-lite"/>
    </source>
</evidence>